<dbReference type="PROSITE" id="PS50011">
    <property type="entry name" value="PROTEIN_KINASE_DOM"/>
    <property type="match status" value="1"/>
</dbReference>
<dbReference type="GO" id="GO:0004674">
    <property type="term" value="F:protein serine/threonine kinase activity"/>
    <property type="evidence" value="ECO:0007669"/>
    <property type="project" value="TreeGrafter"/>
</dbReference>
<keyword evidence="4 5" id="KW-0067">ATP-binding</keyword>
<dbReference type="SUPFAM" id="SSF56112">
    <property type="entry name" value="Protein kinase-like (PK-like)"/>
    <property type="match status" value="1"/>
</dbReference>
<dbReference type="CDD" id="cd14014">
    <property type="entry name" value="STKc_PknB_like"/>
    <property type="match status" value="1"/>
</dbReference>
<evidence type="ECO:0000256" key="6">
    <source>
        <dbReference type="SAM" id="MobiDB-lite"/>
    </source>
</evidence>
<feature type="region of interest" description="Disordered" evidence="6">
    <location>
        <begin position="354"/>
        <end position="382"/>
    </location>
</feature>
<feature type="domain" description="Protein kinase" evidence="7">
    <location>
        <begin position="17"/>
        <end position="291"/>
    </location>
</feature>
<dbReference type="GO" id="GO:0005524">
    <property type="term" value="F:ATP binding"/>
    <property type="evidence" value="ECO:0007669"/>
    <property type="project" value="UniProtKB-UniRule"/>
</dbReference>
<dbReference type="PANTHER" id="PTHR43289">
    <property type="entry name" value="MITOGEN-ACTIVATED PROTEIN KINASE KINASE KINASE 20-RELATED"/>
    <property type="match status" value="1"/>
</dbReference>
<dbReference type="PROSITE" id="PS00108">
    <property type="entry name" value="PROTEIN_KINASE_ST"/>
    <property type="match status" value="1"/>
</dbReference>
<evidence type="ECO:0000259" key="7">
    <source>
        <dbReference type="PROSITE" id="PS50011"/>
    </source>
</evidence>
<proteinExistence type="predicted"/>
<protein>
    <recommendedName>
        <fullName evidence="7">Protein kinase domain-containing protein</fullName>
    </recommendedName>
</protein>
<gene>
    <name evidence="8" type="ORF">AVDCRST_MAG89-521</name>
</gene>
<dbReference type="AlphaFoldDB" id="A0A6J4KC01"/>
<sequence>MAGLESLLKGRELAGRYRIEEVIGRGGMGAVYRGTDLRLGRPIAVKVITASSGNDPELRDRIRARFRHEASAAAKLPHHPNVVPVYDYGTDEDLGLDYIVMELLRGHDLASRFQRGGPPPMAEALRILQHAARGVAVGHRSGLIHRDVKPGNIFLVDGEHAGEEMQVRVLDFGIAKAMAEEDNTSGLTQDGRAPLSPAFASPEQIRNEPRLTPASDVFSLGAVGFQLLSGDRPFTEIDRNRMGAGMDVPTPSLRARNPRVPEEVEAIIRRALASNPADRFPHAGAMADALEGPLRRLGETPAAALLPGAGALAADDDRTMLDGMGMDDDRTMVAGMGGGTADDDRTMMAPPRPGTVPRPVPTPEPGYTQPVINRPRGRPAPEPARRGVHPLVWVLLVLVLGAGAFFALSQGGGGGDGPLAADSTAIDTVAGDSADPTDPLAMSLEAQRHYRIGQFDSSLVYAQRAMDLAPVGVQGAQYRDQAAAALIRLGRYAEAVPLLEGAIRMDRRYDLAYSHLAEARLRMADTLNAIKALEGFVEVTQAGGERDQASALLEQLKQASTAQVQPVPGPLDTMPSIPFPEPPQPQPQPDTTRQAPRDTIRFRDPG</sequence>
<feature type="compositionally biased region" description="Basic and acidic residues" evidence="6">
    <location>
        <begin position="595"/>
        <end position="606"/>
    </location>
</feature>
<feature type="compositionally biased region" description="Pro residues" evidence="6">
    <location>
        <begin position="354"/>
        <end position="364"/>
    </location>
</feature>
<feature type="compositionally biased region" description="Pro residues" evidence="6">
    <location>
        <begin position="577"/>
        <end position="588"/>
    </location>
</feature>
<dbReference type="InterPro" id="IPR011009">
    <property type="entry name" value="Kinase-like_dom_sf"/>
</dbReference>
<dbReference type="PROSITE" id="PS00107">
    <property type="entry name" value="PROTEIN_KINASE_ATP"/>
    <property type="match status" value="1"/>
</dbReference>
<evidence type="ECO:0000256" key="1">
    <source>
        <dbReference type="ARBA" id="ARBA00022679"/>
    </source>
</evidence>
<reference evidence="8" key="1">
    <citation type="submission" date="2020-02" db="EMBL/GenBank/DDBJ databases">
        <authorList>
            <person name="Meier V. D."/>
        </authorList>
    </citation>
    <scope>NUCLEOTIDE SEQUENCE</scope>
    <source>
        <strain evidence="8">AVDCRST_MAG89</strain>
    </source>
</reference>
<dbReference type="InterPro" id="IPR017441">
    <property type="entry name" value="Protein_kinase_ATP_BS"/>
</dbReference>
<dbReference type="EMBL" id="CADCTV010000122">
    <property type="protein sequence ID" value="CAA9301781.1"/>
    <property type="molecule type" value="Genomic_DNA"/>
</dbReference>
<dbReference type="InterPro" id="IPR000719">
    <property type="entry name" value="Prot_kinase_dom"/>
</dbReference>
<dbReference type="SUPFAM" id="SSF48452">
    <property type="entry name" value="TPR-like"/>
    <property type="match status" value="1"/>
</dbReference>
<keyword evidence="1" id="KW-0808">Transferase</keyword>
<dbReference type="PANTHER" id="PTHR43289:SF6">
    <property type="entry name" value="SERINE_THREONINE-PROTEIN KINASE NEKL-3"/>
    <property type="match status" value="1"/>
</dbReference>
<name>A0A6J4KC01_9BACT</name>
<accession>A0A6J4KC01</accession>
<evidence type="ECO:0000256" key="3">
    <source>
        <dbReference type="ARBA" id="ARBA00022777"/>
    </source>
</evidence>
<feature type="region of interest" description="Disordered" evidence="6">
    <location>
        <begin position="560"/>
        <end position="606"/>
    </location>
</feature>
<dbReference type="InterPro" id="IPR011990">
    <property type="entry name" value="TPR-like_helical_dom_sf"/>
</dbReference>
<organism evidence="8">
    <name type="scientific">uncultured Gemmatimonadota bacterium</name>
    <dbReference type="NCBI Taxonomy" id="203437"/>
    <lineage>
        <taxon>Bacteria</taxon>
        <taxon>Pseudomonadati</taxon>
        <taxon>Gemmatimonadota</taxon>
        <taxon>environmental samples</taxon>
    </lineage>
</organism>
<keyword evidence="2 5" id="KW-0547">Nucleotide-binding</keyword>
<dbReference type="Gene3D" id="1.10.510.10">
    <property type="entry name" value="Transferase(Phosphotransferase) domain 1"/>
    <property type="match status" value="1"/>
</dbReference>
<keyword evidence="3" id="KW-0418">Kinase</keyword>
<dbReference type="InterPro" id="IPR008271">
    <property type="entry name" value="Ser/Thr_kinase_AS"/>
</dbReference>
<dbReference type="Pfam" id="PF00069">
    <property type="entry name" value="Pkinase"/>
    <property type="match status" value="1"/>
</dbReference>
<dbReference type="Gene3D" id="3.30.200.20">
    <property type="entry name" value="Phosphorylase Kinase, domain 1"/>
    <property type="match status" value="1"/>
</dbReference>
<dbReference type="SMART" id="SM00220">
    <property type="entry name" value="S_TKc"/>
    <property type="match status" value="1"/>
</dbReference>
<evidence type="ECO:0000256" key="4">
    <source>
        <dbReference type="ARBA" id="ARBA00022840"/>
    </source>
</evidence>
<feature type="binding site" evidence="5">
    <location>
        <position position="46"/>
    </location>
    <ligand>
        <name>ATP</name>
        <dbReference type="ChEBI" id="CHEBI:30616"/>
    </ligand>
</feature>
<evidence type="ECO:0000256" key="2">
    <source>
        <dbReference type="ARBA" id="ARBA00022741"/>
    </source>
</evidence>
<evidence type="ECO:0000256" key="5">
    <source>
        <dbReference type="PROSITE-ProRule" id="PRU10141"/>
    </source>
</evidence>
<evidence type="ECO:0000313" key="8">
    <source>
        <dbReference type="EMBL" id="CAA9301781.1"/>
    </source>
</evidence>
<dbReference type="Gene3D" id="1.25.40.10">
    <property type="entry name" value="Tetratricopeptide repeat domain"/>
    <property type="match status" value="1"/>
</dbReference>